<dbReference type="EMBL" id="SJPY01000001">
    <property type="protein sequence ID" value="TWU45365.1"/>
    <property type="molecule type" value="Genomic_DNA"/>
</dbReference>
<dbReference type="InterPro" id="IPR044665">
    <property type="entry name" value="E_coli_cyclophilin_A-like"/>
</dbReference>
<dbReference type="InterPro" id="IPR029000">
    <property type="entry name" value="Cyclophilin-like_dom_sf"/>
</dbReference>
<dbReference type="Gene3D" id="2.40.100.10">
    <property type="entry name" value="Cyclophilin-like"/>
    <property type="match status" value="1"/>
</dbReference>
<evidence type="ECO:0000256" key="1">
    <source>
        <dbReference type="ARBA" id="ARBA00007365"/>
    </source>
</evidence>
<dbReference type="AlphaFoldDB" id="A0A5C6EA09"/>
<dbReference type="PROSITE" id="PS00170">
    <property type="entry name" value="CSA_PPIASE_1"/>
    <property type="match status" value="1"/>
</dbReference>
<reference evidence="6 7" key="1">
    <citation type="submission" date="2019-02" db="EMBL/GenBank/DDBJ databases">
        <title>Deep-cultivation of Planctomycetes and their phenomic and genomic characterization uncovers novel biology.</title>
        <authorList>
            <person name="Wiegand S."/>
            <person name="Jogler M."/>
            <person name="Boedeker C."/>
            <person name="Pinto D."/>
            <person name="Vollmers J."/>
            <person name="Rivas-Marin E."/>
            <person name="Kohn T."/>
            <person name="Peeters S.H."/>
            <person name="Heuer A."/>
            <person name="Rast P."/>
            <person name="Oberbeckmann S."/>
            <person name="Bunk B."/>
            <person name="Jeske O."/>
            <person name="Meyerdierks A."/>
            <person name="Storesund J.E."/>
            <person name="Kallscheuer N."/>
            <person name="Luecker S."/>
            <person name="Lage O.M."/>
            <person name="Pohl T."/>
            <person name="Merkel B.J."/>
            <person name="Hornburger P."/>
            <person name="Mueller R.-W."/>
            <person name="Bruemmer F."/>
            <person name="Labrenz M."/>
            <person name="Spormann A.M."/>
            <person name="Op Den Camp H."/>
            <person name="Overmann J."/>
            <person name="Amann R."/>
            <person name="Jetten M.S.M."/>
            <person name="Mascher T."/>
            <person name="Medema M.H."/>
            <person name="Devos D.P."/>
            <person name="Kaster A.-K."/>
            <person name="Ovreas L."/>
            <person name="Rohde M."/>
            <person name="Galperin M.Y."/>
            <person name="Jogler C."/>
        </authorList>
    </citation>
    <scope>NUCLEOTIDE SEQUENCE [LARGE SCALE GENOMIC DNA]</scope>
    <source>
        <strain evidence="6 7">Q31b</strain>
    </source>
</reference>
<comment type="function">
    <text evidence="4">PPIases accelerate the folding of proteins. It catalyzes the cis-trans isomerization of proline imidic peptide bonds in oligopeptides.</text>
</comment>
<dbReference type="CDD" id="cd01920">
    <property type="entry name" value="cyclophilin_EcCYP_like"/>
    <property type="match status" value="1"/>
</dbReference>
<evidence type="ECO:0000259" key="5">
    <source>
        <dbReference type="PROSITE" id="PS50072"/>
    </source>
</evidence>
<evidence type="ECO:0000256" key="4">
    <source>
        <dbReference type="RuleBase" id="RU363019"/>
    </source>
</evidence>
<dbReference type="PANTHER" id="PTHR43246">
    <property type="entry name" value="PEPTIDYL-PROLYL CIS-TRANS ISOMERASE CYP38, CHLOROPLASTIC"/>
    <property type="match status" value="1"/>
</dbReference>
<evidence type="ECO:0000256" key="3">
    <source>
        <dbReference type="ARBA" id="ARBA00023235"/>
    </source>
</evidence>
<evidence type="ECO:0000313" key="6">
    <source>
        <dbReference type="EMBL" id="TWU45365.1"/>
    </source>
</evidence>
<dbReference type="PRINTS" id="PR00153">
    <property type="entry name" value="CSAPPISMRASE"/>
</dbReference>
<feature type="signal peptide" evidence="4">
    <location>
        <begin position="1"/>
        <end position="25"/>
    </location>
</feature>
<dbReference type="PROSITE" id="PS50072">
    <property type="entry name" value="CSA_PPIASE_2"/>
    <property type="match status" value="1"/>
</dbReference>
<gene>
    <name evidence="6" type="ORF">Q31b_05370</name>
</gene>
<evidence type="ECO:0000256" key="2">
    <source>
        <dbReference type="ARBA" id="ARBA00023110"/>
    </source>
</evidence>
<keyword evidence="7" id="KW-1185">Reference proteome</keyword>
<dbReference type="GO" id="GO:0003755">
    <property type="term" value="F:peptidyl-prolyl cis-trans isomerase activity"/>
    <property type="evidence" value="ECO:0007669"/>
    <property type="project" value="UniProtKB-UniRule"/>
</dbReference>
<dbReference type="Pfam" id="PF00160">
    <property type="entry name" value="Pro_isomerase"/>
    <property type="match status" value="1"/>
</dbReference>
<comment type="similarity">
    <text evidence="1 4">Belongs to the cyclophilin-type PPIase family.</text>
</comment>
<name>A0A5C6EA09_9BACT</name>
<organism evidence="6 7">
    <name type="scientific">Novipirellula aureliae</name>
    <dbReference type="NCBI Taxonomy" id="2527966"/>
    <lineage>
        <taxon>Bacteria</taxon>
        <taxon>Pseudomonadati</taxon>
        <taxon>Planctomycetota</taxon>
        <taxon>Planctomycetia</taxon>
        <taxon>Pirellulales</taxon>
        <taxon>Pirellulaceae</taxon>
        <taxon>Novipirellula</taxon>
    </lineage>
</organism>
<accession>A0A5C6EA09</accession>
<feature type="chain" id="PRO_5023080423" description="Peptidyl-prolyl cis-trans isomerase" evidence="4">
    <location>
        <begin position="26"/>
        <end position="205"/>
    </location>
</feature>
<feature type="domain" description="PPIase cyclophilin-type" evidence="5">
    <location>
        <begin position="38"/>
        <end position="197"/>
    </location>
</feature>
<dbReference type="InterPro" id="IPR002130">
    <property type="entry name" value="Cyclophilin-type_PPIase_dom"/>
</dbReference>
<keyword evidence="4" id="KW-0732">Signal</keyword>
<dbReference type="InterPro" id="IPR020892">
    <property type="entry name" value="Cyclophilin-type_PPIase_CS"/>
</dbReference>
<keyword evidence="2 4" id="KW-0697">Rotamase</keyword>
<dbReference type="RefSeq" id="WP_146598083.1">
    <property type="nucleotide sequence ID" value="NZ_SJPY01000001.1"/>
</dbReference>
<keyword evidence="3 4" id="KW-0413">Isomerase</keyword>
<dbReference type="GO" id="GO:0006457">
    <property type="term" value="P:protein folding"/>
    <property type="evidence" value="ECO:0007669"/>
    <property type="project" value="InterPro"/>
</dbReference>
<comment type="caution">
    <text evidence="6">The sequence shown here is derived from an EMBL/GenBank/DDBJ whole genome shotgun (WGS) entry which is preliminary data.</text>
</comment>
<sequence precursor="true">MTLRLSIIVGLAACFIGLGSAHGNAQEPVLVQLDTSEGMITLELNAEEAPKTVANFLEYVKNGFYENTVFHRVIDGFMIQGGGFDKEMKKKDTLAPIRNEAGNGLKNDKYTIAMARLPDPHSATSQFFINTADNAPLNRATSGDGFGYTVFGKVIEGKEVVDRIGKTPTRPVRDPSIPGGLMQDVPVNPIVIRKAKVVVKANAGQ</sequence>
<dbReference type="OrthoDB" id="270889at2"/>
<dbReference type="EC" id="5.2.1.8" evidence="4"/>
<comment type="catalytic activity">
    <reaction evidence="4">
        <text>[protein]-peptidylproline (omega=180) = [protein]-peptidylproline (omega=0)</text>
        <dbReference type="Rhea" id="RHEA:16237"/>
        <dbReference type="Rhea" id="RHEA-COMP:10747"/>
        <dbReference type="Rhea" id="RHEA-COMP:10748"/>
        <dbReference type="ChEBI" id="CHEBI:83833"/>
        <dbReference type="ChEBI" id="CHEBI:83834"/>
        <dbReference type="EC" id="5.2.1.8"/>
    </reaction>
</comment>
<dbReference type="Proteomes" id="UP000315471">
    <property type="component" value="Unassembled WGS sequence"/>
</dbReference>
<evidence type="ECO:0000313" key="7">
    <source>
        <dbReference type="Proteomes" id="UP000315471"/>
    </source>
</evidence>
<protein>
    <recommendedName>
        <fullName evidence="4">Peptidyl-prolyl cis-trans isomerase</fullName>
        <shortName evidence="4">PPIase</shortName>
        <ecNumber evidence="4">5.2.1.8</ecNumber>
    </recommendedName>
</protein>
<proteinExistence type="inferred from homology"/>
<dbReference type="SUPFAM" id="SSF50891">
    <property type="entry name" value="Cyclophilin-like"/>
    <property type="match status" value="1"/>
</dbReference>